<evidence type="ECO:0000256" key="3">
    <source>
        <dbReference type="SAM" id="Phobius"/>
    </source>
</evidence>
<feature type="domain" description="EGF-like" evidence="4">
    <location>
        <begin position="1"/>
        <end position="13"/>
    </location>
</feature>
<keyword evidence="1" id="KW-0245">EGF-like domain</keyword>
<evidence type="ECO:0000256" key="2">
    <source>
        <dbReference type="SAM" id="MobiDB-lite"/>
    </source>
</evidence>
<proteinExistence type="predicted"/>
<keyword evidence="1" id="KW-1015">Disulfide bond</keyword>
<evidence type="ECO:0000259" key="4">
    <source>
        <dbReference type="PROSITE" id="PS50026"/>
    </source>
</evidence>
<keyword evidence="3 5" id="KW-0812">Transmembrane</keyword>
<gene>
    <name evidence="5" type="ORF">BSAL_11310</name>
</gene>
<feature type="region of interest" description="Disordered" evidence="2">
    <location>
        <begin position="191"/>
        <end position="215"/>
    </location>
</feature>
<organism evidence="5 6">
    <name type="scientific">Bodo saltans</name>
    <name type="common">Flagellated protozoan</name>
    <dbReference type="NCBI Taxonomy" id="75058"/>
    <lineage>
        <taxon>Eukaryota</taxon>
        <taxon>Discoba</taxon>
        <taxon>Euglenozoa</taxon>
        <taxon>Kinetoplastea</taxon>
        <taxon>Metakinetoplastina</taxon>
        <taxon>Eubodonida</taxon>
        <taxon>Bodonidae</taxon>
        <taxon>Bodo</taxon>
    </lineage>
</organism>
<feature type="region of interest" description="Disordered" evidence="2">
    <location>
        <begin position="231"/>
        <end position="252"/>
    </location>
</feature>
<dbReference type="EMBL" id="CYKH01001563">
    <property type="protein sequence ID" value="CUG87657.1"/>
    <property type="molecule type" value="Genomic_DNA"/>
</dbReference>
<feature type="compositionally biased region" description="Low complexity" evidence="2">
    <location>
        <begin position="109"/>
        <end position="121"/>
    </location>
</feature>
<feature type="compositionally biased region" description="Polar residues" evidence="2">
    <location>
        <begin position="76"/>
        <end position="107"/>
    </location>
</feature>
<feature type="transmembrane region" description="Helical" evidence="3">
    <location>
        <begin position="476"/>
        <end position="509"/>
    </location>
</feature>
<protein>
    <submittedName>
        <fullName evidence="5">Transmembrane protein, putative</fullName>
    </submittedName>
</protein>
<feature type="transmembrane region" description="Helical" evidence="3">
    <location>
        <begin position="559"/>
        <end position="581"/>
    </location>
</feature>
<feature type="region of interest" description="Disordered" evidence="2">
    <location>
        <begin position="799"/>
        <end position="819"/>
    </location>
</feature>
<feature type="transmembrane region" description="Helical" evidence="3">
    <location>
        <begin position="664"/>
        <end position="684"/>
    </location>
</feature>
<sequence>CICRKGFAGPRCQRTSSVTLTLTLSDSDEITQSSTRNRKLSETLSNSATLDPASATHTVSPSYSPTKSPSMDRMSATMSATDTFTSSRQRNSSTAAVSYSHSQSEDITSSRTCSSSLSLTRSKTEDVTYSRTYSSSNSVTGSQSSTQSATETAPPSETSSLSWSITHTANTSITLSVTTSLSISKTSTLSTTTSNTFSLSPTLSRTPSSTTTISISTSASRRSFTFEASSSESASTSMSASPTTTSSHTPTLTVASARITSSLSCTTASRVSIRTDYEDLIVNATSSPPKKLSASVPRCSPLLKTLAEAALSNKTIVPCVPLYGGVSGTMLTSPGSRGPDPPFILAIAFELDANWQVRLTTNSSALLVADDTKNSTLLDNATLLTTTSGTLFILIEATPAWMSRTSVPIEAVCGFHSYMTEFVVAWPQKQLGIADQVIVGLVSGGGVLTGNPTAAAALAMVGMLSCSGSTPAAQSAGFFVSLFFSVGPAAVGLGNLGLIFAILALHYCIVRVWMWYKAVDEDVATSDMRFPAVGVFLAMFLLPGAVYGGVVCVSSGEDVGIGVVVLILVLALAISSQVYLVKYVLPISEFEPYPCPHPTALAVEKLALLPSARWMPESSERRFTPLMGTRTKDWSTLSIADLLLALCLSSATGLGVGSNGASCSVMPIIVAVVYLGNAAVIIILRPHRRPMDRATFPLIWSLLGTLCLLKYLVVAEVLSDGMQLGLSTLQLWQTVCAVWVFFRERQWQATVSQSTSGRLFDDVVKKSTDDHNDVDDEDIFFDLNIEEDVDNDDHIAEEGGSLEDARTSNDSFSSPSSAHQSFVGGEFDLLHNYNNAESSSSSFGGGLNLLLRRTTSSITSTFSRATASFRRHSISINKKNSNNDTLREFYDLIGEGSSFSNQHNKGNNEGGGNDELIITASSVENPILKALLAAEAPDAAVTSLHTSGGGPSRRHRSESTASNRSRYTQHVVDNLNEAGDTSNNEQQQIHLFDDNVAAIDEQERRRAQHPALIVEQQRLRSGSHVSFVQGGTNHRTEQF</sequence>
<evidence type="ECO:0000256" key="1">
    <source>
        <dbReference type="PROSITE-ProRule" id="PRU00076"/>
    </source>
</evidence>
<feature type="transmembrane region" description="Helical" evidence="3">
    <location>
        <begin position="530"/>
        <end position="547"/>
    </location>
</feature>
<feature type="disulfide bond" evidence="1">
    <location>
        <begin position="3"/>
        <end position="12"/>
    </location>
</feature>
<accession>A0A0S4JBT8</accession>
<keyword evidence="6" id="KW-1185">Reference proteome</keyword>
<feature type="region of interest" description="Disordered" evidence="2">
    <location>
        <begin position="33"/>
        <end position="162"/>
    </location>
</feature>
<dbReference type="AlphaFoldDB" id="A0A0S4JBT8"/>
<feature type="compositionally biased region" description="Polar residues" evidence="2">
    <location>
        <begin position="42"/>
        <end position="69"/>
    </location>
</feature>
<feature type="region of interest" description="Disordered" evidence="2">
    <location>
        <begin position="942"/>
        <end position="967"/>
    </location>
</feature>
<evidence type="ECO:0000313" key="6">
    <source>
        <dbReference type="Proteomes" id="UP000051952"/>
    </source>
</evidence>
<dbReference type="Proteomes" id="UP000051952">
    <property type="component" value="Unassembled WGS sequence"/>
</dbReference>
<keyword evidence="3" id="KW-1133">Transmembrane helix</keyword>
<name>A0A0S4JBT8_BODSA</name>
<feature type="non-terminal residue" evidence="5">
    <location>
        <position position="1"/>
    </location>
</feature>
<dbReference type="PROSITE" id="PS00022">
    <property type="entry name" value="EGF_1"/>
    <property type="match status" value="1"/>
</dbReference>
<comment type="caution">
    <text evidence="1">Lacks conserved residue(s) required for the propagation of feature annotation.</text>
</comment>
<dbReference type="InterPro" id="IPR000742">
    <property type="entry name" value="EGF"/>
</dbReference>
<reference evidence="6" key="1">
    <citation type="submission" date="2015-09" db="EMBL/GenBank/DDBJ databases">
        <authorList>
            <consortium name="Pathogen Informatics"/>
        </authorList>
    </citation>
    <scope>NUCLEOTIDE SEQUENCE [LARGE SCALE GENOMIC DNA]</scope>
    <source>
        <strain evidence="6">Lake Konstanz</strain>
    </source>
</reference>
<feature type="transmembrane region" description="Helical" evidence="3">
    <location>
        <begin position="696"/>
        <end position="718"/>
    </location>
</feature>
<keyword evidence="3" id="KW-0472">Membrane</keyword>
<feature type="compositionally biased region" description="Low complexity" evidence="2">
    <location>
        <begin position="129"/>
        <end position="156"/>
    </location>
</feature>
<feature type="compositionally biased region" description="Low complexity" evidence="2">
    <location>
        <begin position="231"/>
        <end position="251"/>
    </location>
</feature>
<dbReference type="VEuPathDB" id="TriTrypDB:BSAL_11310"/>
<dbReference type="PROSITE" id="PS01186">
    <property type="entry name" value="EGF_2"/>
    <property type="match status" value="1"/>
</dbReference>
<feature type="transmembrane region" description="Helical" evidence="3">
    <location>
        <begin position="637"/>
        <end position="658"/>
    </location>
</feature>
<dbReference type="PROSITE" id="PS50026">
    <property type="entry name" value="EGF_3"/>
    <property type="match status" value="1"/>
</dbReference>
<evidence type="ECO:0000313" key="5">
    <source>
        <dbReference type="EMBL" id="CUG87657.1"/>
    </source>
</evidence>